<evidence type="ECO:0000256" key="2">
    <source>
        <dbReference type="ARBA" id="ARBA00022759"/>
    </source>
</evidence>
<evidence type="ECO:0000256" key="3">
    <source>
        <dbReference type="ARBA" id="ARBA00022801"/>
    </source>
</evidence>
<keyword evidence="2" id="KW-0255">Endonuclease</keyword>
<dbReference type="AlphaFoldDB" id="A0A8J4YP94"/>
<dbReference type="InterPro" id="IPR034720">
    <property type="entry name" value="Viral_alk_exo"/>
</dbReference>
<proteinExistence type="predicted"/>
<organism evidence="5 6">
    <name type="scientific">Chionoecetes opilio</name>
    <name type="common">Atlantic snow crab</name>
    <name type="synonym">Cancer opilio</name>
    <dbReference type="NCBI Taxonomy" id="41210"/>
    <lineage>
        <taxon>Eukaryota</taxon>
        <taxon>Metazoa</taxon>
        <taxon>Ecdysozoa</taxon>
        <taxon>Arthropoda</taxon>
        <taxon>Crustacea</taxon>
        <taxon>Multicrustacea</taxon>
        <taxon>Malacostraca</taxon>
        <taxon>Eumalacostraca</taxon>
        <taxon>Eucarida</taxon>
        <taxon>Decapoda</taxon>
        <taxon>Pleocyemata</taxon>
        <taxon>Brachyura</taxon>
        <taxon>Eubrachyura</taxon>
        <taxon>Majoidea</taxon>
        <taxon>Majidae</taxon>
        <taxon>Chionoecetes</taxon>
    </lineage>
</organism>
<keyword evidence="6" id="KW-1185">Reference proteome</keyword>
<comment type="caution">
    <text evidence="5">The sequence shown here is derived from an EMBL/GenBank/DDBJ whole genome shotgun (WGS) entry which is preliminary data.</text>
</comment>
<reference evidence="5" key="1">
    <citation type="submission" date="2020-07" db="EMBL/GenBank/DDBJ databases">
        <title>The High-quality genome of the commercially important snow crab, Chionoecetes opilio.</title>
        <authorList>
            <person name="Jeong J.-H."/>
            <person name="Ryu S."/>
        </authorList>
    </citation>
    <scope>NUCLEOTIDE SEQUENCE</scope>
    <source>
        <strain evidence="5">MADBK_172401_WGS</strain>
        <tissue evidence="5">Digestive gland</tissue>
    </source>
</reference>
<dbReference type="EMBL" id="JACEEZ010005024">
    <property type="protein sequence ID" value="KAG0725954.1"/>
    <property type="molecule type" value="Genomic_DNA"/>
</dbReference>
<evidence type="ECO:0000313" key="5">
    <source>
        <dbReference type="EMBL" id="KAG0725954.1"/>
    </source>
</evidence>
<evidence type="ECO:0000256" key="4">
    <source>
        <dbReference type="ARBA" id="ARBA00022839"/>
    </source>
</evidence>
<evidence type="ECO:0000256" key="1">
    <source>
        <dbReference type="ARBA" id="ARBA00022722"/>
    </source>
</evidence>
<sequence length="332" mass="37974">MESIACEKWTVSLLKQYLRDRAVPHSGYCKEKLVKLVKNSHENPSLVDQVEPTDGESVSESRRTITVNGDVVVFPDPHLLTGWDDNLTKIPSITSACCLIYLMNKKGWPAKRLENFENERGYQLCNDNHINTVQINHMMVICPILKLNVSDRLHRRSLPIVFGFLLQTEEILKPVDVMLPKLKEIFMCRHDTSSPRPTVPHPESMYKACVFGSAYQDEDMDNDFRALLKETNAVHLQQSYEPSPATKFITLPELAQQFQREQCTSFIVDLSQHFTDTIRENIRKFTKAQAKCSLWKKQRVGALTSTTLHLAAHYSRDCSANYVVDSIMGQSK</sequence>
<dbReference type="GO" id="GO:0004519">
    <property type="term" value="F:endonuclease activity"/>
    <property type="evidence" value="ECO:0007669"/>
    <property type="project" value="UniProtKB-KW"/>
</dbReference>
<accession>A0A8J4YP94</accession>
<keyword evidence="3" id="KW-0378">Hydrolase</keyword>
<keyword evidence="4" id="KW-0269">Exonuclease</keyword>
<gene>
    <name evidence="5" type="ORF">GWK47_037578</name>
</gene>
<name>A0A8J4YP94_CHIOP</name>
<dbReference type="Pfam" id="PF01771">
    <property type="entry name" value="Viral_alk_exo"/>
    <property type="match status" value="1"/>
</dbReference>
<evidence type="ECO:0000313" key="6">
    <source>
        <dbReference type="Proteomes" id="UP000770661"/>
    </source>
</evidence>
<dbReference type="OrthoDB" id="6147318at2759"/>
<keyword evidence="1" id="KW-0540">Nuclease</keyword>
<dbReference type="GO" id="GO:0004527">
    <property type="term" value="F:exonuclease activity"/>
    <property type="evidence" value="ECO:0007669"/>
    <property type="project" value="UniProtKB-KW"/>
</dbReference>
<dbReference type="Proteomes" id="UP000770661">
    <property type="component" value="Unassembled WGS sequence"/>
</dbReference>
<protein>
    <submittedName>
        <fullName evidence="5">Uncharacterized protein</fullName>
    </submittedName>
</protein>